<dbReference type="InterPro" id="IPR032305">
    <property type="entry name" value="GTP-bd_M"/>
</dbReference>
<feature type="binding site" evidence="8">
    <location>
        <position position="207"/>
    </location>
    <ligand>
        <name>Mg(2+)</name>
        <dbReference type="ChEBI" id="CHEBI:18420"/>
    </ligand>
</feature>
<dbReference type="PRINTS" id="PR00326">
    <property type="entry name" value="GTP1OBG"/>
</dbReference>
<comment type="cofactor">
    <cofactor evidence="8">
        <name>Mg(2+)</name>
        <dbReference type="ChEBI" id="CHEBI:18420"/>
    </cofactor>
</comment>
<feature type="binding site" evidence="7">
    <location>
        <begin position="313"/>
        <end position="316"/>
    </location>
    <ligand>
        <name>GTP</name>
        <dbReference type="ChEBI" id="CHEBI:37565"/>
    </ligand>
</feature>
<evidence type="ECO:0000256" key="6">
    <source>
        <dbReference type="HAMAP-Rule" id="MF_00900"/>
    </source>
</evidence>
<sequence length="409" mass="46261">MQKVLLAAVQTPDISDRQFDMQIEELEELVNTAGGKVVGFVSQKRERYDARTLIGKGKVDELASQAEVKEADLIIFYQQLTPSQNNNLQQAVDFPVIDRIQLILDIFAMRATSKEGKFQVALAQNEYLLPRLAGNYNALSRLGGGIGTRGPGETKIEQDRRVLRNDIQRIKGELKEVEKHRSRTRENREKGAIFQLGLIGYTNAGKSTITNALTEANTLEENQLFATLTPLTRVFSLNNHFQMSITDTVGFIQDLPPQIIDSFHSTLEESRQVDLMLIVIDASSPYASEQEAVVLDTLKQLDMLDIPHLFVYNKMDKLDSSQAVLAFNQPNIQISAKSGDSIQNLLVAIIDELKKQYDEIEISVSPNQIGNWMGLQDRIYFENLSFDEEAQTYKLHLFKPKYLQLPKPR</sequence>
<dbReference type="FunFam" id="3.40.50.11060:FF:000001">
    <property type="entry name" value="GTPase HflX"/>
    <property type="match status" value="1"/>
</dbReference>
<dbReference type="HAMAP" id="MF_00900">
    <property type="entry name" value="GTPase_HflX"/>
    <property type="match status" value="1"/>
</dbReference>
<feature type="binding site" evidence="8">
    <location>
        <position position="227"/>
    </location>
    <ligand>
        <name>Mg(2+)</name>
        <dbReference type="ChEBI" id="CHEBI:18420"/>
    </ligand>
</feature>
<evidence type="ECO:0000256" key="1">
    <source>
        <dbReference type="ARBA" id="ARBA00022490"/>
    </source>
</evidence>
<comment type="similarity">
    <text evidence="6">Belongs to the TRAFAC class OBG-HflX-like GTPase superfamily. HflX GTPase family.</text>
</comment>
<dbReference type="PANTHER" id="PTHR10229:SF0">
    <property type="entry name" value="GTP-BINDING PROTEIN 6-RELATED"/>
    <property type="match status" value="1"/>
</dbReference>
<evidence type="ECO:0000313" key="11">
    <source>
        <dbReference type="EMBL" id="PMC79982.1"/>
    </source>
</evidence>
<keyword evidence="4 8" id="KW-0460">Magnesium</keyword>
<keyword evidence="9" id="KW-0175">Coiled coil</keyword>
<proteinExistence type="inferred from homology"/>
<dbReference type="Gene3D" id="3.40.50.11060">
    <property type="entry name" value="GTPase HflX, N-terminal domain"/>
    <property type="match status" value="1"/>
</dbReference>
<dbReference type="GO" id="GO:0005525">
    <property type="term" value="F:GTP binding"/>
    <property type="evidence" value="ECO:0007669"/>
    <property type="project" value="UniProtKB-UniRule"/>
</dbReference>
<protein>
    <recommendedName>
        <fullName evidence="6">GTPase HflX</fullName>
    </recommendedName>
    <alternativeName>
        <fullName evidence="6">GTP-binding protein HflX</fullName>
    </alternativeName>
</protein>
<dbReference type="InterPro" id="IPR016496">
    <property type="entry name" value="GTPase_HflX"/>
</dbReference>
<dbReference type="AlphaFoldDB" id="A0A2N6UEK7"/>
<comment type="subcellular location">
    <subcellularLocation>
        <location evidence="6">Cytoplasm</location>
    </subcellularLocation>
    <text evidence="6">May associate with membranes.</text>
</comment>
<keyword evidence="1 6" id="KW-0963">Cytoplasm</keyword>
<dbReference type="PIRSF" id="PIRSF006809">
    <property type="entry name" value="GTP-binding_hflX_prd"/>
    <property type="match status" value="1"/>
</dbReference>
<keyword evidence="12" id="KW-1185">Reference proteome</keyword>
<name>A0A2N6UEK7_9LACT</name>
<dbReference type="InterPro" id="IPR006073">
    <property type="entry name" value="GTP-bd"/>
</dbReference>
<keyword evidence="3 6" id="KW-0547">Nucleotide-binding</keyword>
<feature type="binding site" evidence="7">
    <location>
        <begin position="247"/>
        <end position="250"/>
    </location>
    <ligand>
        <name>GTP</name>
        <dbReference type="ChEBI" id="CHEBI:37565"/>
    </ligand>
</feature>
<dbReference type="GO" id="GO:0003924">
    <property type="term" value="F:GTPase activity"/>
    <property type="evidence" value="ECO:0007669"/>
    <property type="project" value="UniProtKB-UniRule"/>
</dbReference>
<dbReference type="NCBIfam" id="TIGR03156">
    <property type="entry name" value="GTP_HflX"/>
    <property type="match status" value="1"/>
</dbReference>
<organism evidence="11 12">
    <name type="scientific">Aerococcus viridans</name>
    <dbReference type="NCBI Taxonomy" id="1377"/>
    <lineage>
        <taxon>Bacteria</taxon>
        <taxon>Bacillati</taxon>
        <taxon>Bacillota</taxon>
        <taxon>Bacilli</taxon>
        <taxon>Lactobacillales</taxon>
        <taxon>Aerococcaceae</taxon>
        <taxon>Aerococcus</taxon>
    </lineage>
</organism>
<dbReference type="OrthoDB" id="9812272at2"/>
<dbReference type="PROSITE" id="PS51705">
    <property type="entry name" value="G_HFLX"/>
    <property type="match status" value="1"/>
</dbReference>
<dbReference type="NCBIfam" id="TIGR00231">
    <property type="entry name" value="small_GTP"/>
    <property type="match status" value="1"/>
</dbReference>
<feature type="binding site" evidence="7">
    <location>
        <begin position="225"/>
        <end position="229"/>
    </location>
    <ligand>
        <name>GTP</name>
        <dbReference type="ChEBI" id="CHEBI:37565"/>
    </ligand>
</feature>
<gene>
    <name evidence="6 11" type="primary">hflX</name>
    <name evidence="11" type="ORF">CJ191_03295</name>
</gene>
<comment type="function">
    <text evidence="6">GTPase that associates with the 50S ribosomal subunit and may have a role during protein synthesis or ribosome biogenesis.</text>
</comment>
<dbReference type="InterPro" id="IPR042108">
    <property type="entry name" value="GTPase_HflX_N_sf"/>
</dbReference>
<dbReference type="InterPro" id="IPR027417">
    <property type="entry name" value="P-loop_NTPase"/>
</dbReference>
<dbReference type="RefSeq" id="WP_070468932.1">
    <property type="nucleotide sequence ID" value="NZ_PNHQ01000006.1"/>
</dbReference>
<comment type="caution">
    <text evidence="11">The sequence shown here is derived from an EMBL/GenBank/DDBJ whole genome shotgun (WGS) entry which is preliminary data.</text>
</comment>
<dbReference type="Proteomes" id="UP000235701">
    <property type="component" value="Unassembled WGS sequence"/>
</dbReference>
<feature type="binding site" evidence="7">
    <location>
        <begin position="335"/>
        <end position="337"/>
    </location>
    <ligand>
        <name>GTP</name>
        <dbReference type="ChEBI" id="CHEBI:37565"/>
    </ligand>
</feature>
<dbReference type="Gene3D" id="3.40.50.300">
    <property type="entry name" value="P-loop containing nucleotide triphosphate hydrolases"/>
    <property type="match status" value="1"/>
</dbReference>
<dbReference type="EMBL" id="PNHQ01000006">
    <property type="protein sequence ID" value="PMC79982.1"/>
    <property type="molecule type" value="Genomic_DNA"/>
</dbReference>
<evidence type="ECO:0000256" key="9">
    <source>
        <dbReference type="SAM" id="Coils"/>
    </source>
</evidence>
<reference evidence="11 12" key="1">
    <citation type="submission" date="2017-09" db="EMBL/GenBank/DDBJ databases">
        <title>Bacterial strain isolated from the female urinary microbiota.</title>
        <authorList>
            <person name="Thomas-White K."/>
            <person name="Kumar N."/>
            <person name="Forster S."/>
            <person name="Putonti C."/>
            <person name="Lawley T."/>
            <person name="Wolfe A.J."/>
        </authorList>
    </citation>
    <scope>NUCLEOTIDE SEQUENCE [LARGE SCALE GENOMIC DNA]</scope>
    <source>
        <strain evidence="11 12">UMB0240</strain>
    </source>
</reference>
<dbReference type="SUPFAM" id="SSF52540">
    <property type="entry name" value="P-loop containing nucleoside triphosphate hydrolases"/>
    <property type="match status" value="1"/>
</dbReference>
<evidence type="ECO:0000256" key="2">
    <source>
        <dbReference type="ARBA" id="ARBA00022723"/>
    </source>
</evidence>
<keyword evidence="5 6" id="KW-0342">GTP-binding</keyword>
<dbReference type="InterPro" id="IPR005225">
    <property type="entry name" value="Small_GTP-bd"/>
</dbReference>
<dbReference type="GO" id="GO:0043022">
    <property type="term" value="F:ribosome binding"/>
    <property type="evidence" value="ECO:0007669"/>
    <property type="project" value="TreeGrafter"/>
</dbReference>
<comment type="subunit">
    <text evidence="6">Monomer. Associates with the 50S ribosomal subunit.</text>
</comment>
<dbReference type="InterPro" id="IPR025121">
    <property type="entry name" value="GTPase_HflX_N"/>
</dbReference>
<evidence type="ECO:0000313" key="12">
    <source>
        <dbReference type="Proteomes" id="UP000235701"/>
    </source>
</evidence>
<feature type="domain" description="Hflx-type G" evidence="10">
    <location>
        <begin position="194"/>
        <end position="357"/>
    </location>
</feature>
<evidence type="ECO:0000256" key="4">
    <source>
        <dbReference type="ARBA" id="ARBA00022842"/>
    </source>
</evidence>
<accession>A0A2N6UEK7</accession>
<dbReference type="GO" id="GO:0046872">
    <property type="term" value="F:metal ion binding"/>
    <property type="evidence" value="ECO:0007669"/>
    <property type="project" value="UniProtKB-KW"/>
</dbReference>
<feature type="coiled-coil region" evidence="9">
    <location>
        <begin position="160"/>
        <end position="187"/>
    </location>
</feature>
<keyword evidence="2 8" id="KW-0479">Metal-binding</keyword>
<evidence type="ECO:0000256" key="7">
    <source>
        <dbReference type="PIRSR" id="PIRSR006809-1"/>
    </source>
</evidence>
<evidence type="ECO:0000259" key="10">
    <source>
        <dbReference type="PROSITE" id="PS51705"/>
    </source>
</evidence>
<dbReference type="GO" id="GO:0005737">
    <property type="term" value="C:cytoplasm"/>
    <property type="evidence" value="ECO:0007669"/>
    <property type="project" value="UniProtKB-SubCell"/>
</dbReference>
<evidence type="ECO:0000256" key="3">
    <source>
        <dbReference type="ARBA" id="ARBA00022741"/>
    </source>
</evidence>
<evidence type="ECO:0000256" key="5">
    <source>
        <dbReference type="ARBA" id="ARBA00023134"/>
    </source>
</evidence>
<dbReference type="PANTHER" id="PTHR10229">
    <property type="entry name" value="GTP-BINDING PROTEIN HFLX"/>
    <property type="match status" value="1"/>
</dbReference>
<evidence type="ECO:0000256" key="8">
    <source>
        <dbReference type="PIRSR" id="PIRSR006809-2"/>
    </source>
</evidence>
<feature type="binding site" evidence="7">
    <location>
        <begin position="200"/>
        <end position="207"/>
    </location>
    <ligand>
        <name>GTP</name>
        <dbReference type="ChEBI" id="CHEBI:37565"/>
    </ligand>
</feature>
<dbReference type="Pfam" id="PF16360">
    <property type="entry name" value="GTP-bdg_M"/>
    <property type="match status" value="1"/>
</dbReference>
<dbReference type="CDD" id="cd01878">
    <property type="entry name" value="HflX"/>
    <property type="match status" value="1"/>
</dbReference>
<dbReference type="Gene3D" id="6.10.250.2860">
    <property type="match status" value="1"/>
</dbReference>
<dbReference type="InterPro" id="IPR030394">
    <property type="entry name" value="G_HFLX_dom"/>
</dbReference>
<dbReference type="Pfam" id="PF13167">
    <property type="entry name" value="GTP-bdg_N"/>
    <property type="match status" value="1"/>
</dbReference>
<dbReference type="Pfam" id="PF01926">
    <property type="entry name" value="MMR_HSR1"/>
    <property type="match status" value="1"/>
</dbReference>